<organism evidence="1 2">
    <name type="scientific">Roseateles saccharophilus</name>
    <name type="common">Pseudomonas saccharophila</name>
    <dbReference type="NCBI Taxonomy" id="304"/>
    <lineage>
        <taxon>Bacteria</taxon>
        <taxon>Pseudomonadati</taxon>
        <taxon>Pseudomonadota</taxon>
        <taxon>Betaproteobacteria</taxon>
        <taxon>Burkholderiales</taxon>
        <taxon>Sphaerotilaceae</taxon>
        <taxon>Roseateles</taxon>
    </lineage>
</organism>
<gene>
    <name evidence="1" type="ORF">EV671_1001221</name>
</gene>
<dbReference type="RefSeq" id="WP_132569162.1">
    <property type="nucleotide sequence ID" value="NZ_CBCSGL010000004.1"/>
</dbReference>
<dbReference type="SUPFAM" id="SSF52266">
    <property type="entry name" value="SGNH hydrolase"/>
    <property type="match status" value="1"/>
</dbReference>
<accession>A0A4R3VMR2</accession>
<dbReference type="Proteomes" id="UP000295110">
    <property type="component" value="Unassembled WGS sequence"/>
</dbReference>
<name>A0A4R3VMR2_ROSSA</name>
<evidence type="ECO:0000313" key="1">
    <source>
        <dbReference type="EMBL" id="TCV04465.1"/>
    </source>
</evidence>
<evidence type="ECO:0000313" key="2">
    <source>
        <dbReference type="Proteomes" id="UP000295110"/>
    </source>
</evidence>
<keyword evidence="2" id="KW-1185">Reference proteome</keyword>
<dbReference type="Gene3D" id="3.40.50.1110">
    <property type="entry name" value="SGNH hydrolase"/>
    <property type="match status" value="1"/>
</dbReference>
<comment type="caution">
    <text evidence="1">The sequence shown here is derived from an EMBL/GenBank/DDBJ whole genome shotgun (WGS) entry which is preliminary data.</text>
</comment>
<reference evidence="1 2" key="1">
    <citation type="submission" date="2019-03" db="EMBL/GenBank/DDBJ databases">
        <title>Genomic Encyclopedia of Type Strains, Phase IV (KMG-IV): sequencing the most valuable type-strain genomes for metagenomic binning, comparative biology and taxonomic classification.</title>
        <authorList>
            <person name="Goeker M."/>
        </authorList>
    </citation>
    <scope>NUCLEOTIDE SEQUENCE [LARGE SCALE GENOMIC DNA]</scope>
    <source>
        <strain evidence="1 2">DSM 654</strain>
    </source>
</reference>
<dbReference type="EMBL" id="SMBU01000001">
    <property type="protein sequence ID" value="TCV04465.1"/>
    <property type="molecule type" value="Genomic_DNA"/>
</dbReference>
<dbReference type="OrthoDB" id="6194308at2"/>
<dbReference type="GO" id="GO:0016788">
    <property type="term" value="F:hydrolase activity, acting on ester bonds"/>
    <property type="evidence" value="ECO:0007669"/>
    <property type="project" value="UniProtKB-ARBA"/>
</dbReference>
<evidence type="ECO:0008006" key="3">
    <source>
        <dbReference type="Google" id="ProtNLM"/>
    </source>
</evidence>
<proteinExistence type="predicted"/>
<sequence length="322" mass="34280">MDHLACFTPADLAGNTPPDLGGFRWKLLAQGDSWFSNATAKLNAHANLLQELVFKSATAAVNCAGTGNALSHMVDLQSSPDFVRLLAGTEAPAWDGVLLSVGGNDLIAAARTPAQNWDGTPIPLELRLLRRQTEWGPPSAGVARYFSEPGWATYAGYLRANVKHLLSLRDQGPSTGKPVFMHCYAVPMPRPAGAESNDDLGAASGPWLYPALKTYGVPAADWAAVSRLMVFHLAQLLKSMAADKEAFPGLFVFDSTTVPLALAAPGSTGISGDWHNEIHLNHSGCFKIARAWSEAIEMVLEGKHLIQPTSGRKGRGASTPTS</sequence>
<dbReference type="InterPro" id="IPR036514">
    <property type="entry name" value="SGNH_hydro_sf"/>
</dbReference>
<protein>
    <recommendedName>
        <fullName evidence="3">GDSL-like lipase/acylhydrolase family protein</fullName>
    </recommendedName>
</protein>
<dbReference type="AlphaFoldDB" id="A0A4R3VMR2"/>